<dbReference type="InterPro" id="IPR011109">
    <property type="entry name" value="DNA_bind_recombinase_dom"/>
</dbReference>
<dbReference type="InterPro" id="IPR050639">
    <property type="entry name" value="SSR_resolvase"/>
</dbReference>
<evidence type="ECO:0000256" key="1">
    <source>
        <dbReference type="SAM" id="Coils"/>
    </source>
</evidence>
<dbReference type="InterPro" id="IPR025827">
    <property type="entry name" value="Zn_ribbon_recom_dom"/>
</dbReference>
<name>A0A6G7YBD0_9ACTN</name>
<dbReference type="InterPro" id="IPR006119">
    <property type="entry name" value="Resolv_N"/>
</dbReference>
<evidence type="ECO:0000313" key="5">
    <source>
        <dbReference type="Proteomes" id="UP000502035"/>
    </source>
</evidence>
<dbReference type="PANTHER" id="PTHR30461:SF23">
    <property type="entry name" value="DNA RECOMBINASE-RELATED"/>
    <property type="match status" value="1"/>
</dbReference>
<dbReference type="GO" id="GO:0003677">
    <property type="term" value="F:DNA binding"/>
    <property type="evidence" value="ECO:0007669"/>
    <property type="project" value="InterPro"/>
</dbReference>
<dbReference type="Gene3D" id="3.90.1750.20">
    <property type="entry name" value="Putative Large Serine Recombinase, Chain B, Domain 2"/>
    <property type="match status" value="1"/>
</dbReference>
<dbReference type="PROSITE" id="PS51737">
    <property type="entry name" value="RECOMBINASE_DNA_BIND"/>
    <property type="match status" value="1"/>
</dbReference>
<dbReference type="Gene3D" id="3.40.50.1390">
    <property type="entry name" value="Resolvase, N-terminal catalytic domain"/>
    <property type="match status" value="1"/>
</dbReference>
<dbReference type="PANTHER" id="PTHR30461">
    <property type="entry name" value="DNA-INVERTASE FROM LAMBDOID PROPHAGE"/>
    <property type="match status" value="1"/>
</dbReference>
<evidence type="ECO:0000259" key="3">
    <source>
        <dbReference type="PROSITE" id="PS51737"/>
    </source>
</evidence>
<dbReference type="CDD" id="cd00338">
    <property type="entry name" value="Ser_Recombinase"/>
    <property type="match status" value="1"/>
</dbReference>
<reference evidence="4 5" key="1">
    <citation type="submission" date="2020-03" db="EMBL/GenBank/DDBJ databases">
        <title>Nocardioides sp. nov., isolated from fish.</title>
        <authorList>
            <person name="Hyun D.-W."/>
            <person name="Bae J.-W."/>
        </authorList>
    </citation>
    <scope>NUCLEOTIDE SEQUENCE [LARGE SCALE GENOMIC DNA]</scope>
    <source>
        <strain evidence="4 5">HDW12A</strain>
    </source>
</reference>
<keyword evidence="1" id="KW-0175">Coiled coil</keyword>
<sequence length="461" mass="51743">MSTAILYLRQSKAKDDSISIDLQRAACLAHCQRQGYEVIEEVVEEGVSGFRDWRKRPEFHRVVESRADVVVVYRWSRLSRKRLDQAQLIDMLGTVESATEPIDPTTAGGRFAREQFLSFAAFESDLKSEQWKEALNHRAERGLPKNGQPRYGYAKREDGHYSPDPITGPILHEMYIRYIGGAGLQVLCGWLNDAGHTTQRGNAWTVQTLRRLLESGFGAGLLVQDTRTTGRETSWIEGAHDGVISRDEWQAYLDVRGKRKTVAPKRRIARWHLAGLAICGLCGNRMIVTTLKEGKSQALCSGYHNSRSCTGVWIKRQVLEHRVALWLGAHIEDFPERDVTGGDEANVVSDLEERLAGVQARLVRLAEGYADGTLDTEGYRGAQANALDERTKIETALRDAREEVRLSAPINIDEFSRLEVGDVSPGEWNTLLGRVLRRVEVFGDRLVLVPVVGDQVEIPRS</sequence>
<dbReference type="Proteomes" id="UP000502035">
    <property type="component" value="Chromosome"/>
</dbReference>
<dbReference type="Pfam" id="PF13408">
    <property type="entry name" value="Zn_ribbon_recom"/>
    <property type="match status" value="1"/>
</dbReference>
<dbReference type="InterPro" id="IPR038109">
    <property type="entry name" value="DNA_bind_recomb_sf"/>
</dbReference>
<dbReference type="Pfam" id="PF07508">
    <property type="entry name" value="Recombinase"/>
    <property type="match status" value="1"/>
</dbReference>
<feature type="domain" description="Recombinase" evidence="3">
    <location>
        <begin position="150"/>
        <end position="262"/>
    </location>
</feature>
<dbReference type="InterPro" id="IPR036162">
    <property type="entry name" value="Resolvase-like_N_sf"/>
</dbReference>
<dbReference type="SUPFAM" id="SSF53041">
    <property type="entry name" value="Resolvase-like"/>
    <property type="match status" value="1"/>
</dbReference>
<dbReference type="RefSeq" id="WP_166313617.1">
    <property type="nucleotide sequence ID" value="NZ_CP049866.1"/>
</dbReference>
<protein>
    <submittedName>
        <fullName evidence="4">Recombinase family protein</fullName>
    </submittedName>
</protein>
<dbReference type="GO" id="GO:0000150">
    <property type="term" value="F:DNA strand exchange activity"/>
    <property type="evidence" value="ECO:0007669"/>
    <property type="project" value="InterPro"/>
</dbReference>
<feature type="domain" description="Resolvase/invertase-type recombinase catalytic" evidence="2">
    <location>
        <begin position="3"/>
        <end position="142"/>
    </location>
</feature>
<evidence type="ECO:0000313" key="4">
    <source>
        <dbReference type="EMBL" id="QIK74105.1"/>
    </source>
</evidence>
<organism evidence="4 5">
    <name type="scientific">Nocardioides piscis</name>
    <dbReference type="NCBI Taxonomy" id="2714938"/>
    <lineage>
        <taxon>Bacteria</taxon>
        <taxon>Bacillati</taxon>
        <taxon>Actinomycetota</taxon>
        <taxon>Actinomycetes</taxon>
        <taxon>Propionibacteriales</taxon>
        <taxon>Nocardioidaceae</taxon>
        <taxon>Nocardioides</taxon>
    </lineage>
</organism>
<dbReference type="EMBL" id="CP049866">
    <property type="protein sequence ID" value="QIK74105.1"/>
    <property type="molecule type" value="Genomic_DNA"/>
</dbReference>
<dbReference type="KEGG" id="npi:G7071_00285"/>
<dbReference type="Pfam" id="PF00239">
    <property type="entry name" value="Resolvase"/>
    <property type="match status" value="1"/>
</dbReference>
<evidence type="ECO:0000259" key="2">
    <source>
        <dbReference type="PROSITE" id="PS51736"/>
    </source>
</evidence>
<proteinExistence type="predicted"/>
<keyword evidence="5" id="KW-1185">Reference proteome</keyword>
<feature type="coiled-coil region" evidence="1">
    <location>
        <begin position="348"/>
        <end position="403"/>
    </location>
</feature>
<dbReference type="AlphaFoldDB" id="A0A6G7YBD0"/>
<accession>A0A6G7YBD0</accession>
<gene>
    <name evidence="4" type="ORF">G7071_00285</name>
</gene>
<dbReference type="SMART" id="SM00857">
    <property type="entry name" value="Resolvase"/>
    <property type="match status" value="1"/>
</dbReference>
<dbReference type="PROSITE" id="PS51736">
    <property type="entry name" value="RECOMBINASES_3"/>
    <property type="match status" value="1"/>
</dbReference>